<feature type="chain" id="PRO_5012308375" description="L,D-TPase catalytic domain-containing protein" evidence="2">
    <location>
        <begin position="24"/>
        <end position="237"/>
    </location>
</feature>
<keyword evidence="2" id="KW-0732">Signal</keyword>
<gene>
    <name evidence="4" type="ORF">CGZ90_13805</name>
</gene>
<feature type="signal peptide" evidence="2">
    <location>
        <begin position="1"/>
        <end position="23"/>
    </location>
</feature>
<organism evidence="4 5">
    <name type="scientific">Fictibacillus aquaticus</name>
    <dbReference type="NCBI Taxonomy" id="2021314"/>
    <lineage>
        <taxon>Bacteria</taxon>
        <taxon>Bacillati</taxon>
        <taxon>Bacillota</taxon>
        <taxon>Bacilli</taxon>
        <taxon>Bacillales</taxon>
        <taxon>Fictibacillaceae</taxon>
        <taxon>Fictibacillus</taxon>
    </lineage>
</organism>
<reference evidence="4 5" key="1">
    <citation type="submission" date="2017-07" db="EMBL/GenBank/DDBJ databases">
        <title>Fictibacillus sp. nov. GDSW-R2A3 Genome sequencing and assembly.</title>
        <authorList>
            <person name="Mayilraj S."/>
        </authorList>
    </citation>
    <scope>NUCLEOTIDE SEQUENCE [LARGE SCALE GENOMIC DNA]</scope>
    <source>
        <strain evidence="4 5">GDSW-R2A3</strain>
    </source>
</reference>
<dbReference type="PANTHER" id="PTHR38589:SF1">
    <property type="entry name" value="BLR0621 PROTEIN"/>
    <property type="match status" value="1"/>
</dbReference>
<dbReference type="GO" id="GO:0009252">
    <property type="term" value="P:peptidoglycan biosynthetic process"/>
    <property type="evidence" value="ECO:0007669"/>
    <property type="project" value="UniProtKB-KW"/>
</dbReference>
<feature type="active site" description="Proton donor/acceptor" evidence="1">
    <location>
        <position position="188"/>
    </location>
</feature>
<evidence type="ECO:0000256" key="2">
    <source>
        <dbReference type="SAM" id="SignalP"/>
    </source>
</evidence>
<keyword evidence="1" id="KW-0133">Cell shape</keyword>
<dbReference type="GO" id="GO:0016740">
    <property type="term" value="F:transferase activity"/>
    <property type="evidence" value="ECO:0007669"/>
    <property type="project" value="InterPro"/>
</dbReference>
<evidence type="ECO:0000259" key="3">
    <source>
        <dbReference type="PROSITE" id="PS52029"/>
    </source>
</evidence>
<evidence type="ECO:0000313" key="4">
    <source>
        <dbReference type="EMBL" id="OYD57730.1"/>
    </source>
</evidence>
<feature type="active site" description="Nucleophile" evidence="1">
    <location>
        <position position="200"/>
    </location>
</feature>
<protein>
    <recommendedName>
        <fullName evidence="3">L,D-TPase catalytic domain-containing protein</fullName>
    </recommendedName>
</protein>
<keyword evidence="1" id="KW-0573">Peptidoglycan synthesis</keyword>
<dbReference type="PANTHER" id="PTHR38589">
    <property type="entry name" value="BLR0621 PROTEIN"/>
    <property type="match status" value="1"/>
</dbReference>
<evidence type="ECO:0000256" key="1">
    <source>
        <dbReference type="PROSITE-ProRule" id="PRU01373"/>
    </source>
</evidence>
<accession>A0A235F8U0</accession>
<dbReference type="AlphaFoldDB" id="A0A235F8U0"/>
<dbReference type="RefSeq" id="WP_094253081.1">
    <property type="nucleotide sequence ID" value="NZ_JBHLXL010000001.1"/>
</dbReference>
<feature type="domain" description="L,D-TPase catalytic" evidence="3">
    <location>
        <begin position="49"/>
        <end position="225"/>
    </location>
</feature>
<dbReference type="GO" id="GO:0071555">
    <property type="term" value="P:cell wall organization"/>
    <property type="evidence" value="ECO:0007669"/>
    <property type="project" value="UniProtKB-UniRule"/>
</dbReference>
<dbReference type="GO" id="GO:0008360">
    <property type="term" value="P:regulation of cell shape"/>
    <property type="evidence" value="ECO:0007669"/>
    <property type="project" value="UniProtKB-UniRule"/>
</dbReference>
<evidence type="ECO:0000313" key="5">
    <source>
        <dbReference type="Proteomes" id="UP000215059"/>
    </source>
</evidence>
<dbReference type="Proteomes" id="UP000215059">
    <property type="component" value="Unassembled WGS sequence"/>
</dbReference>
<dbReference type="OrthoDB" id="186490at2"/>
<keyword evidence="5" id="KW-1185">Reference proteome</keyword>
<dbReference type="Pfam" id="PF03734">
    <property type="entry name" value="YkuD"/>
    <property type="match status" value="1"/>
</dbReference>
<proteinExistence type="predicted"/>
<dbReference type="EMBL" id="NOII01000003">
    <property type="protein sequence ID" value="OYD57730.1"/>
    <property type="molecule type" value="Genomic_DNA"/>
</dbReference>
<keyword evidence="1" id="KW-0961">Cell wall biogenesis/degradation</keyword>
<comment type="caution">
    <text evidence="4">The sequence shown here is derived from an EMBL/GenBank/DDBJ whole genome shotgun (WGS) entry which is preliminary data.</text>
</comment>
<comment type="pathway">
    <text evidence="1">Cell wall biogenesis; peptidoglycan biosynthesis.</text>
</comment>
<name>A0A235F8U0_9BACL</name>
<dbReference type="PROSITE" id="PS52029">
    <property type="entry name" value="LD_TPASE"/>
    <property type="match status" value="1"/>
</dbReference>
<dbReference type="InterPro" id="IPR005490">
    <property type="entry name" value="LD_TPept_cat_dom"/>
</dbReference>
<sequence length="237" mass="26225">MKKIFLSLLAILSFGAFPGGADASTSFYKAQWESKLPKLETKRQVIVVTVPNARSYQAKLYTYEKMSDGKWRAAFPVMKAVVGKTGVSSRKVEGDGKSPTGKFLFGTAFGSAVKPSAVTWPYKKTTVSDFWVDDAKSSYYNKWVNTTKMKATWNSAEKLLQPLYKYAAVIRYNDDPIVKGKGSAIFLHVWKNEYSPTLGCTAVSEANLVKLLSWMNASKRPIIVVGTEAQVAGYITN</sequence>